<name>A0A8J6B0U4_ELECQ</name>
<dbReference type="Proteomes" id="UP000770717">
    <property type="component" value="Unassembled WGS sequence"/>
</dbReference>
<accession>A0A8J6B0U4</accession>
<dbReference type="EMBL" id="WNTK01015368">
    <property type="protein sequence ID" value="KAG9461912.1"/>
    <property type="molecule type" value="Genomic_DNA"/>
</dbReference>
<keyword evidence="3" id="KW-1185">Reference proteome</keyword>
<evidence type="ECO:0000256" key="1">
    <source>
        <dbReference type="SAM" id="MobiDB-lite"/>
    </source>
</evidence>
<organism evidence="2 3">
    <name type="scientific">Eleutherodactylus coqui</name>
    <name type="common">Puerto Rican coqui</name>
    <dbReference type="NCBI Taxonomy" id="57060"/>
    <lineage>
        <taxon>Eukaryota</taxon>
        <taxon>Metazoa</taxon>
        <taxon>Chordata</taxon>
        <taxon>Craniata</taxon>
        <taxon>Vertebrata</taxon>
        <taxon>Euteleostomi</taxon>
        <taxon>Amphibia</taxon>
        <taxon>Batrachia</taxon>
        <taxon>Anura</taxon>
        <taxon>Neobatrachia</taxon>
        <taxon>Hyloidea</taxon>
        <taxon>Eleutherodactylidae</taxon>
        <taxon>Eleutherodactylinae</taxon>
        <taxon>Eleutherodactylus</taxon>
        <taxon>Eleutherodactylus</taxon>
    </lineage>
</organism>
<reference evidence="2" key="1">
    <citation type="thesis" date="2020" institute="ProQuest LLC" country="789 East Eisenhower Parkway, Ann Arbor, MI, USA">
        <title>Comparative Genomics and Chromosome Evolution.</title>
        <authorList>
            <person name="Mudd A.B."/>
        </authorList>
    </citation>
    <scope>NUCLEOTIDE SEQUENCE</scope>
    <source>
        <strain evidence="2">HN-11 Male</strain>
        <tissue evidence="2">Kidney and liver</tissue>
    </source>
</reference>
<protein>
    <submittedName>
        <fullName evidence="2">Uncharacterized protein</fullName>
    </submittedName>
</protein>
<feature type="region of interest" description="Disordered" evidence="1">
    <location>
        <begin position="63"/>
        <end position="86"/>
    </location>
</feature>
<gene>
    <name evidence="2" type="ORF">GDO78_015419</name>
</gene>
<evidence type="ECO:0000313" key="2">
    <source>
        <dbReference type="EMBL" id="KAG9461912.1"/>
    </source>
</evidence>
<evidence type="ECO:0000313" key="3">
    <source>
        <dbReference type="Proteomes" id="UP000770717"/>
    </source>
</evidence>
<proteinExistence type="predicted"/>
<sequence length="86" mass="9521">MYGSIQCNACNSPILRAEVMATKRLTFSVSSLKESCERGLKGGWQKLVKTIFRSQVGKVSLTKGRSRSAPLRNQRTQRCSAKGKSK</sequence>
<comment type="caution">
    <text evidence="2">The sequence shown here is derived from an EMBL/GenBank/DDBJ whole genome shotgun (WGS) entry which is preliminary data.</text>
</comment>
<dbReference type="AlphaFoldDB" id="A0A8J6B0U4"/>